<name>A0A495J2P8_9SPHI</name>
<dbReference type="Proteomes" id="UP000268007">
    <property type="component" value="Unassembled WGS sequence"/>
</dbReference>
<dbReference type="InterPro" id="IPR050256">
    <property type="entry name" value="Glycosyltransferase_2"/>
</dbReference>
<dbReference type="GO" id="GO:0005886">
    <property type="term" value="C:plasma membrane"/>
    <property type="evidence" value="ECO:0007669"/>
    <property type="project" value="TreeGrafter"/>
</dbReference>
<proteinExistence type="predicted"/>
<keyword evidence="6 7" id="KW-0472">Membrane</keyword>
<evidence type="ECO:0000256" key="7">
    <source>
        <dbReference type="SAM" id="Phobius"/>
    </source>
</evidence>
<evidence type="ECO:0000256" key="1">
    <source>
        <dbReference type="ARBA" id="ARBA00004141"/>
    </source>
</evidence>
<dbReference type="Pfam" id="PF00535">
    <property type="entry name" value="Glycos_transf_2"/>
    <property type="match status" value="1"/>
</dbReference>
<organism evidence="9 10">
    <name type="scientific">Mucilaginibacter gracilis</name>
    <dbReference type="NCBI Taxonomy" id="423350"/>
    <lineage>
        <taxon>Bacteria</taxon>
        <taxon>Pseudomonadati</taxon>
        <taxon>Bacteroidota</taxon>
        <taxon>Sphingobacteriia</taxon>
        <taxon>Sphingobacteriales</taxon>
        <taxon>Sphingobacteriaceae</taxon>
        <taxon>Mucilaginibacter</taxon>
    </lineage>
</organism>
<evidence type="ECO:0000259" key="8">
    <source>
        <dbReference type="Pfam" id="PF00535"/>
    </source>
</evidence>
<accession>A0A495J2P8</accession>
<comment type="caution">
    <text evidence="9">The sequence shown here is derived from an EMBL/GenBank/DDBJ whole genome shotgun (WGS) entry which is preliminary data.</text>
</comment>
<evidence type="ECO:0000256" key="6">
    <source>
        <dbReference type="ARBA" id="ARBA00023136"/>
    </source>
</evidence>
<feature type="transmembrane region" description="Helical" evidence="7">
    <location>
        <begin position="229"/>
        <end position="251"/>
    </location>
</feature>
<feature type="domain" description="Glycosyltransferase 2-like" evidence="8">
    <location>
        <begin position="6"/>
        <end position="167"/>
    </location>
</feature>
<comment type="subcellular location">
    <subcellularLocation>
        <location evidence="1">Membrane</location>
        <topology evidence="1">Multi-pass membrane protein</topology>
    </subcellularLocation>
</comment>
<dbReference type="InterPro" id="IPR001173">
    <property type="entry name" value="Glyco_trans_2-like"/>
</dbReference>
<protein>
    <submittedName>
        <fullName evidence="9">Dolichol-phosphate mannosyltransferase</fullName>
    </submittedName>
</protein>
<feature type="transmembrane region" description="Helical" evidence="7">
    <location>
        <begin position="263"/>
        <end position="288"/>
    </location>
</feature>
<dbReference type="PANTHER" id="PTHR48090:SF1">
    <property type="entry name" value="PROPHAGE BACTOPRENOL GLUCOSYL TRANSFERASE HOMOLOG"/>
    <property type="match status" value="1"/>
</dbReference>
<sequence length="312" mass="35514">MKRKISVVVPSFNEEGNIEHLAARLLATLKTFTAYSYEVIFIDDGSADNTLDKLKALSQMDANFYYLELSRNFGHQNALKAGYDFATGDCIVSMDGDMQHPPELIGQFIEKWEEGYDVVYSCREYQDDATIFKTKTSDLFYKMINSLSDTKLEKGTADFRLIDRKVANVLVQLNENGLFMRGLIKWLGFKQYAIHYQADPRFSGKSKYTIKRMVKFAVEGITAFSVRPLYLATGVGVFFSFMSLLYIPYIAWTFLYGHEVPGWASVLASVVFFGGMQLMVLGIIGTYLGKLFMQAKQRPNYIIRSTNLPDIK</sequence>
<dbReference type="Gene3D" id="3.90.550.10">
    <property type="entry name" value="Spore Coat Polysaccharide Biosynthesis Protein SpsA, Chain A"/>
    <property type="match status" value="1"/>
</dbReference>
<keyword evidence="2 9" id="KW-0328">Glycosyltransferase</keyword>
<evidence type="ECO:0000313" key="10">
    <source>
        <dbReference type="Proteomes" id="UP000268007"/>
    </source>
</evidence>
<dbReference type="OrthoDB" id="9807778at2"/>
<keyword evidence="5 7" id="KW-1133">Transmembrane helix</keyword>
<keyword evidence="10" id="KW-1185">Reference proteome</keyword>
<dbReference type="SUPFAM" id="SSF53448">
    <property type="entry name" value="Nucleotide-diphospho-sugar transferases"/>
    <property type="match status" value="1"/>
</dbReference>
<dbReference type="InterPro" id="IPR029044">
    <property type="entry name" value="Nucleotide-diphossugar_trans"/>
</dbReference>
<evidence type="ECO:0000313" key="9">
    <source>
        <dbReference type="EMBL" id="RKR83255.1"/>
    </source>
</evidence>
<keyword evidence="4 7" id="KW-0812">Transmembrane</keyword>
<dbReference type="EMBL" id="RBKU01000001">
    <property type="protein sequence ID" value="RKR83255.1"/>
    <property type="molecule type" value="Genomic_DNA"/>
</dbReference>
<keyword evidence="3 9" id="KW-0808">Transferase</keyword>
<dbReference type="CDD" id="cd04187">
    <property type="entry name" value="DPM1_like_bac"/>
    <property type="match status" value="1"/>
</dbReference>
<gene>
    <name evidence="9" type="ORF">BDD43_3459</name>
</gene>
<evidence type="ECO:0000256" key="3">
    <source>
        <dbReference type="ARBA" id="ARBA00022679"/>
    </source>
</evidence>
<evidence type="ECO:0000256" key="5">
    <source>
        <dbReference type="ARBA" id="ARBA00022989"/>
    </source>
</evidence>
<evidence type="ECO:0000256" key="4">
    <source>
        <dbReference type="ARBA" id="ARBA00022692"/>
    </source>
</evidence>
<dbReference type="AlphaFoldDB" id="A0A495J2P8"/>
<dbReference type="PANTHER" id="PTHR48090">
    <property type="entry name" value="UNDECAPRENYL-PHOSPHATE 4-DEOXY-4-FORMAMIDO-L-ARABINOSE TRANSFERASE-RELATED"/>
    <property type="match status" value="1"/>
</dbReference>
<dbReference type="GO" id="GO:0016757">
    <property type="term" value="F:glycosyltransferase activity"/>
    <property type="evidence" value="ECO:0007669"/>
    <property type="project" value="UniProtKB-KW"/>
</dbReference>
<dbReference type="RefSeq" id="WP_121198774.1">
    <property type="nucleotide sequence ID" value="NZ_RBKU01000001.1"/>
</dbReference>
<reference evidence="9 10" key="1">
    <citation type="submission" date="2018-10" db="EMBL/GenBank/DDBJ databases">
        <title>Genomic Encyclopedia of Archaeal and Bacterial Type Strains, Phase II (KMG-II): from individual species to whole genera.</title>
        <authorList>
            <person name="Goeker M."/>
        </authorList>
    </citation>
    <scope>NUCLEOTIDE SEQUENCE [LARGE SCALE GENOMIC DNA]</scope>
    <source>
        <strain evidence="9 10">DSM 18602</strain>
    </source>
</reference>
<evidence type="ECO:0000256" key="2">
    <source>
        <dbReference type="ARBA" id="ARBA00022676"/>
    </source>
</evidence>